<dbReference type="Proteomes" id="UP001324287">
    <property type="component" value="Chromosome"/>
</dbReference>
<evidence type="ECO:0000313" key="2">
    <source>
        <dbReference type="EMBL" id="WRL65832.1"/>
    </source>
</evidence>
<protein>
    <submittedName>
        <fullName evidence="2">Flp family type IVb pilin</fullName>
    </submittedName>
</protein>
<evidence type="ECO:0000256" key="1">
    <source>
        <dbReference type="SAM" id="Phobius"/>
    </source>
</evidence>
<organism evidence="2 3">
    <name type="scientific">Blastococcus brunescens</name>
    <dbReference type="NCBI Taxonomy" id="1564165"/>
    <lineage>
        <taxon>Bacteria</taxon>
        <taxon>Bacillati</taxon>
        <taxon>Actinomycetota</taxon>
        <taxon>Actinomycetes</taxon>
        <taxon>Geodermatophilales</taxon>
        <taxon>Geodermatophilaceae</taxon>
        <taxon>Blastococcus</taxon>
    </lineage>
</organism>
<gene>
    <name evidence="2" type="ORF">U6N30_09845</name>
</gene>
<evidence type="ECO:0000313" key="3">
    <source>
        <dbReference type="Proteomes" id="UP001324287"/>
    </source>
</evidence>
<keyword evidence="1" id="KW-0472">Membrane</keyword>
<accession>A0ABZ1B4V4</accession>
<feature type="transmembrane region" description="Helical" evidence="1">
    <location>
        <begin position="28"/>
        <end position="49"/>
    </location>
</feature>
<dbReference type="Pfam" id="PF04964">
    <property type="entry name" value="Flp_Fap"/>
    <property type="match status" value="1"/>
</dbReference>
<keyword evidence="3" id="KW-1185">Reference proteome</keyword>
<dbReference type="RefSeq" id="WP_324277149.1">
    <property type="nucleotide sequence ID" value="NZ_CP141261.1"/>
</dbReference>
<dbReference type="InterPro" id="IPR007047">
    <property type="entry name" value="Flp_Fap"/>
</dbReference>
<proteinExistence type="predicted"/>
<sequence>MLNLYTALQTLAFTVSDRIKREEKGASAVEYALLVAGIAAVLVIAIGAFGDKLSGLFASINISGTKS</sequence>
<keyword evidence="1" id="KW-0812">Transmembrane</keyword>
<name>A0ABZ1B4V4_9ACTN</name>
<keyword evidence="1" id="KW-1133">Transmembrane helix</keyword>
<dbReference type="EMBL" id="CP141261">
    <property type="protein sequence ID" value="WRL65832.1"/>
    <property type="molecule type" value="Genomic_DNA"/>
</dbReference>
<reference evidence="2 3" key="1">
    <citation type="submission" date="2023-12" db="EMBL/GenBank/DDBJ databases">
        <title>Blastococcus brunescens sp. nov., an actonobacterium isolated from sandstone collected in sahara desert.</title>
        <authorList>
            <person name="Gtari M."/>
            <person name="Ghodhbane F."/>
        </authorList>
    </citation>
    <scope>NUCLEOTIDE SEQUENCE [LARGE SCALE GENOMIC DNA]</scope>
    <source>
        <strain evidence="2 3">BMG 8361</strain>
    </source>
</reference>